<sequence>MATEKGATNMFFVIQILLALSNTKAYQPNGETFRSKNEFARCASNQAQEAAAFKLVARVVGHEAAKYFRLHVDEKLVENGKEVGSITTIPASPYINIAGPTGVVVAWTFHHYLKHVCHSHISWTLRRISLPDVLPKVNLTLTMQQKLRYYANTCTHSYSFVWWDWNMWEVHIDWLALNGVNLPLAFSGQEEVWRRVWSKVGLSWSDVQEHISGPAFLAWERMGNMEKFGGPIPLSWIQGQFEMQQKIHQRMLDFGMLPVLPGFAGHVPKSLRRLYPRAAISSLDPWSNFNCSYSCTDFLDPLDPLFHRIGSMFIAEQMRAYGGCVSHFYNSDPFNEMIPVSMSKAHLQQTSRWIFGSMRLADSDAVWVLQGWMFINSDLWTKEAAEWFLTAVPKGAILVLDLQAELSPVYPRLESFFGQPFIWCMLHNFGGVSGLYGAIGNVNQGIFEAVANASSLVGFGLSMEGIFQNYFVYDFALDLLWRSEPVGNLSLWADHYAIRRYGSLVLSQAREATALLANSVYNDQQDDKDHSKMVLVKRPRLNLKPFIWYKTETLIIAWEKLVHAALYSFELVPSTLREDLVDVTRQTLQVLFGEVYLELRDSFRSRDLPKFKATSLILLEILNDLESVLATDQAFLLGPWVTAARMSALKAGSSTADNLSVMTVQDLFEWNAKNQITLWGPDGEIVDYAAKQWSGCIQDYYMPRWLLFFQECIKSLEKGVPFDQQAFNRLVLESVEKPFTFSKKKYPNYARGDPVILAETLHLKYSKLLRTANRQHLALNVEDITSH</sequence>
<keyword evidence="1" id="KW-0378">Hydrolase</keyword>
<name>A0A7R8W3U0_9CRUS</name>
<dbReference type="EMBL" id="OB660171">
    <property type="protein sequence ID" value="CAD7223230.1"/>
    <property type="molecule type" value="Genomic_DNA"/>
</dbReference>
<dbReference type="InterPro" id="IPR024733">
    <property type="entry name" value="NAGLU_tim-barrel"/>
</dbReference>
<reference evidence="5" key="1">
    <citation type="submission" date="2020-11" db="EMBL/GenBank/DDBJ databases">
        <authorList>
            <person name="Tran Van P."/>
        </authorList>
    </citation>
    <scope>NUCLEOTIDE SEQUENCE</scope>
</reference>
<dbReference type="Pfam" id="PF05089">
    <property type="entry name" value="NAGLU"/>
    <property type="match status" value="1"/>
</dbReference>
<dbReference type="PANTHER" id="PTHR12872:SF1">
    <property type="entry name" value="ALPHA-N-ACETYLGLUCOSAMINIDASE"/>
    <property type="match status" value="1"/>
</dbReference>
<protein>
    <submittedName>
        <fullName evidence="5">Uncharacterized protein</fullName>
    </submittedName>
</protein>
<accession>A0A7R8W3U0</accession>
<evidence type="ECO:0000259" key="3">
    <source>
        <dbReference type="Pfam" id="PF12971"/>
    </source>
</evidence>
<feature type="domain" description="Alpha-N-acetylglucosaminidase C-terminal" evidence="4">
    <location>
        <begin position="492"/>
        <end position="763"/>
    </location>
</feature>
<evidence type="ECO:0000256" key="1">
    <source>
        <dbReference type="ARBA" id="ARBA00022801"/>
    </source>
</evidence>
<proteinExistence type="predicted"/>
<feature type="domain" description="Alpha-N-acetylglucosaminidase N-terminal" evidence="3">
    <location>
        <begin position="51"/>
        <end position="135"/>
    </location>
</feature>
<dbReference type="GO" id="GO:0016787">
    <property type="term" value="F:hydrolase activity"/>
    <property type="evidence" value="ECO:0007669"/>
    <property type="project" value="UniProtKB-KW"/>
</dbReference>
<dbReference type="OrthoDB" id="64736at2759"/>
<dbReference type="Gene3D" id="1.20.120.670">
    <property type="entry name" value="N-acetyl-b-d-glucoasminidase"/>
    <property type="match status" value="1"/>
</dbReference>
<evidence type="ECO:0000313" key="5">
    <source>
        <dbReference type="EMBL" id="CAD7223230.1"/>
    </source>
</evidence>
<feature type="domain" description="Alpha-N-acetylglucosaminidase tim-barrel" evidence="2">
    <location>
        <begin position="148"/>
        <end position="482"/>
    </location>
</feature>
<dbReference type="InterPro" id="IPR024732">
    <property type="entry name" value="NAGLU_C"/>
</dbReference>
<organism evidence="5">
    <name type="scientific">Cyprideis torosa</name>
    <dbReference type="NCBI Taxonomy" id="163714"/>
    <lineage>
        <taxon>Eukaryota</taxon>
        <taxon>Metazoa</taxon>
        <taxon>Ecdysozoa</taxon>
        <taxon>Arthropoda</taxon>
        <taxon>Crustacea</taxon>
        <taxon>Oligostraca</taxon>
        <taxon>Ostracoda</taxon>
        <taxon>Podocopa</taxon>
        <taxon>Podocopida</taxon>
        <taxon>Cytherocopina</taxon>
        <taxon>Cytheroidea</taxon>
        <taxon>Cytherideidae</taxon>
        <taxon>Cyprideis</taxon>
    </lineage>
</organism>
<gene>
    <name evidence="5" type="ORF">CTOB1V02_LOCUS1220</name>
</gene>
<dbReference type="PANTHER" id="PTHR12872">
    <property type="entry name" value="ALPHA-N-ACETYLGLUCOSAMINIDASE"/>
    <property type="match status" value="1"/>
</dbReference>
<dbReference type="InterPro" id="IPR007781">
    <property type="entry name" value="NAGLU"/>
</dbReference>
<dbReference type="Gene3D" id="3.30.379.10">
    <property type="entry name" value="Chitobiase/beta-hexosaminidase domain 2-like"/>
    <property type="match status" value="1"/>
</dbReference>
<dbReference type="InterPro" id="IPR024240">
    <property type="entry name" value="NAGLU_N"/>
</dbReference>
<dbReference type="InterPro" id="IPR029018">
    <property type="entry name" value="Hex-like_dom2"/>
</dbReference>
<dbReference type="Pfam" id="PF12971">
    <property type="entry name" value="NAGLU_N"/>
    <property type="match status" value="1"/>
</dbReference>
<evidence type="ECO:0000259" key="4">
    <source>
        <dbReference type="Pfam" id="PF12972"/>
    </source>
</evidence>
<dbReference type="AlphaFoldDB" id="A0A7R8W3U0"/>
<evidence type="ECO:0000259" key="2">
    <source>
        <dbReference type="Pfam" id="PF05089"/>
    </source>
</evidence>
<dbReference type="Gene3D" id="3.20.20.80">
    <property type="entry name" value="Glycosidases"/>
    <property type="match status" value="1"/>
</dbReference>
<dbReference type="Pfam" id="PF12972">
    <property type="entry name" value="NAGLU_C"/>
    <property type="match status" value="1"/>
</dbReference>